<evidence type="ECO:0000313" key="2">
    <source>
        <dbReference type="Proteomes" id="UP001470230"/>
    </source>
</evidence>
<keyword evidence="2" id="KW-1185">Reference proteome</keyword>
<evidence type="ECO:0000313" key="1">
    <source>
        <dbReference type="EMBL" id="KAK8894928.1"/>
    </source>
</evidence>
<dbReference type="EMBL" id="JAPFFF010000003">
    <property type="protein sequence ID" value="KAK8894928.1"/>
    <property type="molecule type" value="Genomic_DNA"/>
</dbReference>
<organism evidence="1 2">
    <name type="scientific">Tritrichomonas musculus</name>
    <dbReference type="NCBI Taxonomy" id="1915356"/>
    <lineage>
        <taxon>Eukaryota</taxon>
        <taxon>Metamonada</taxon>
        <taxon>Parabasalia</taxon>
        <taxon>Tritrichomonadida</taxon>
        <taxon>Tritrichomonadidae</taxon>
        <taxon>Tritrichomonas</taxon>
    </lineage>
</organism>
<comment type="caution">
    <text evidence="1">The sequence shown here is derived from an EMBL/GenBank/DDBJ whole genome shotgun (WGS) entry which is preliminary data.</text>
</comment>
<name>A0ABR2KV49_9EUKA</name>
<dbReference type="Proteomes" id="UP001470230">
    <property type="component" value="Unassembled WGS sequence"/>
</dbReference>
<evidence type="ECO:0008006" key="3">
    <source>
        <dbReference type="Google" id="ProtNLM"/>
    </source>
</evidence>
<accession>A0ABR2KV49</accession>
<sequence length="841" mass="96620">MLVEKGHFKLILKSKDFLIPSDFNYINNVRKDIFISLFTKQQYRVKSYVNERVFQSFINNWILKETPNINSSNYNDYLLLSEEFDRMKDLIKIYKANNQNKYTLYLNKQNRRLKAAIEKYNDDLNETRSNYQQIIHLLFNKNVIDSSSEFLNTKSELLYSCKKGNVKKVDLLTRKKVNLNGLSFVLNEEEMTAGVFRNIDAEGNIFIPYSIQYESHEFIVTDIFENAFKDSSIIKSIQFPENSQIITIEKNAFVNSSLERISIPRQVTVICEGCFNCCFNLQKVDFSFQSKLRLIEKEAFSRTAINSIVIPSHVKEIGEAAFNYCIQLRQIEFGNNCELNSIDKYAFIGSSLESITIQTNVIELKKGWCSGVAQLNRFDVMPYNRFFTTFSNKFIFGKSNAENVNYDILLFARRNMIRAVIPSFIKRIASHAFDECLQLKVIDFSENSQLVSIDKYAFVNSSLETISIPANVSELKDSWCAGTLNLKNVSIAPDNLHFIYVNNSVIIGKSDPKSDDYDTLHFARRDISKIVVPSFIKYISPFAFNQCHQLQAVEFPSQSQITSIGKHAFSFTSLRQISIPAHVEHIGKYAFFMCNQLRNVTFQDHSELKSIGKFSFSKTSIENISIPSSVVRIEESAFFSCSQLKRVDFQLDSELNTIETNAFSALSLEEITIPSKLTKIKGWLCPSKKLDKITVMPNNENYTYYNNSFILGKSNLNSDIFDILVFSRRNIKHATIPPFIRQIAPYAFSACQQLQRIDFHECFELNSIKECAFLNTSLKSISIPFSVTQIEEEAFASCHKLQVIEVAENSKLISFDSNIHNYSSLSLIMIPPKLIKIINNS</sequence>
<proteinExistence type="predicted"/>
<dbReference type="InterPro" id="IPR032675">
    <property type="entry name" value="LRR_dom_sf"/>
</dbReference>
<protein>
    <recommendedName>
        <fullName evidence="3">Leucine-rich repeat domain-containing protein</fullName>
    </recommendedName>
</protein>
<gene>
    <name evidence="1" type="ORF">M9Y10_023369</name>
</gene>
<dbReference type="Gene3D" id="3.80.10.10">
    <property type="entry name" value="Ribonuclease Inhibitor"/>
    <property type="match status" value="5"/>
</dbReference>
<dbReference type="PANTHER" id="PTHR45661:SF3">
    <property type="entry name" value="IG-LIKE DOMAIN-CONTAINING PROTEIN"/>
    <property type="match status" value="1"/>
</dbReference>
<dbReference type="InterPro" id="IPR053139">
    <property type="entry name" value="Surface_bspA-like"/>
</dbReference>
<dbReference type="SUPFAM" id="SSF52058">
    <property type="entry name" value="L domain-like"/>
    <property type="match status" value="1"/>
</dbReference>
<dbReference type="InterPro" id="IPR026906">
    <property type="entry name" value="LRR_5"/>
</dbReference>
<reference evidence="1 2" key="1">
    <citation type="submission" date="2024-04" db="EMBL/GenBank/DDBJ databases">
        <title>Tritrichomonas musculus Genome.</title>
        <authorList>
            <person name="Alves-Ferreira E."/>
            <person name="Grigg M."/>
            <person name="Lorenzi H."/>
            <person name="Galac M."/>
        </authorList>
    </citation>
    <scope>NUCLEOTIDE SEQUENCE [LARGE SCALE GENOMIC DNA]</scope>
    <source>
        <strain evidence="1 2">EAF2021</strain>
    </source>
</reference>
<dbReference type="Pfam" id="PF13306">
    <property type="entry name" value="LRR_5"/>
    <property type="match status" value="4"/>
</dbReference>
<dbReference type="PANTHER" id="PTHR45661">
    <property type="entry name" value="SURFACE ANTIGEN"/>
    <property type="match status" value="1"/>
</dbReference>